<protein>
    <submittedName>
        <fullName evidence="1">8539_t:CDS:1</fullName>
    </submittedName>
</protein>
<organism evidence="1 2">
    <name type="scientific">Funneliformis geosporum</name>
    <dbReference type="NCBI Taxonomy" id="1117311"/>
    <lineage>
        <taxon>Eukaryota</taxon>
        <taxon>Fungi</taxon>
        <taxon>Fungi incertae sedis</taxon>
        <taxon>Mucoromycota</taxon>
        <taxon>Glomeromycotina</taxon>
        <taxon>Glomeromycetes</taxon>
        <taxon>Glomerales</taxon>
        <taxon>Glomeraceae</taxon>
        <taxon>Funneliformis</taxon>
    </lineage>
</organism>
<evidence type="ECO:0000313" key="2">
    <source>
        <dbReference type="Proteomes" id="UP001153678"/>
    </source>
</evidence>
<dbReference type="EMBL" id="CAMKVN010016547">
    <property type="protein sequence ID" value="CAI2197561.1"/>
    <property type="molecule type" value="Genomic_DNA"/>
</dbReference>
<comment type="caution">
    <text evidence="1">The sequence shown here is derived from an EMBL/GenBank/DDBJ whole genome shotgun (WGS) entry which is preliminary data.</text>
</comment>
<evidence type="ECO:0000313" key="1">
    <source>
        <dbReference type="EMBL" id="CAI2197561.1"/>
    </source>
</evidence>
<dbReference type="AlphaFoldDB" id="A0A9W4WZS7"/>
<proteinExistence type="predicted"/>
<gene>
    <name evidence="1" type="ORF">FWILDA_LOCUS18139</name>
</gene>
<reference evidence="1" key="1">
    <citation type="submission" date="2022-08" db="EMBL/GenBank/DDBJ databases">
        <authorList>
            <person name="Kallberg Y."/>
            <person name="Tangrot J."/>
            <person name="Rosling A."/>
        </authorList>
    </citation>
    <scope>NUCLEOTIDE SEQUENCE</scope>
    <source>
        <strain evidence="1">Wild A</strain>
    </source>
</reference>
<feature type="non-terminal residue" evidence="1">
    <location>
        <position position="113"/>
    </location>
</feature>
<dbReference type="Proteomes" id="UP001153678">
    <property type="component" value="Unassembled WGS sequence"/>
</dbReference>
<sequence length="113" mass="13122">RTCPKKQDTCHLADGSSGDQFTQMRILPLDPDELKDQNAALSNFIMQLMYFIKPKFYNCRFYFHNVLTKVTHLQYPDSKITTQISGQPVGNPVATDLNWILNPSRWMRNVDQN</sequence>
<accession>A0A9W4WZS7</accession>
<name>A0A9W4WZS7_9GLOM</name>
<keyword evidence="2" id="KW-1185">Reference proteome</keyword>